<dbReference type="GeneTree" id="ENSGT00390000017022"/>
<dbReference type="AlphaFoldDB" id="A0A9J7XM06"/>
<evidence type="ECO:0000313" key="3">
    <source>
        <dbReference type="Proteomes" id="UP001108240"/>
    </source>
</evidence>
<dbReference type="InterPro" id="IPR027973">
    <property type="entry name" value="FSAF1-like"/>
</dbReference>
<feature type="region of interest" description="Disordered" evidence="1">
    <location>
        <begin position="222"/>
        <end position="265"/>
    </location>
</feature>
<name>A0A9J7XM06_CYPCA</name>
<dbReference type="PANTHER" id="PTHR28366">
    <property type="entry name" value="CHROMOSOME 1 OPEN READING FRAME 131"/>
    <property type="match status" value="1"/>
</dbReference>
<sequence length="288" mass="32618">MHCDLIVVRRRDVALGLHAPLRGKPVFLQPLQFPPPPVLRCHMGGVNIQIALLPKMSVTRDEHDGEADGDRLFLDRVLNKLYDFGEGKNKGLKKSQKRKNAPEDTDSEQLMTNPTVCENMPSGAKQSSVEVVTFIDPLKKNKISKVVEPGQKVPDVKGKKKTGTDEKLAIEKARFEVHKFGLSGYQKQQQRAFEQDRAIMLGARPPKKQYVNYKMYQQMIKEQKMKAKEEAKSETQKKRRKEGKPRTEKSKSSSSGELGGQVGRFKNGMLVLSSKDIQKLKVKVRKRP</sequence>
<proteinExistence type="predicted"/>
<reference evidence="2" key="2">
    <citation type="submission" date="2025-09" db="UniProtKB">
        <authorList>
            <consortium name="Ensembl"/>
        </authorList>
    </citation>
    <scope>IDENTIFICATION</scope>
</reference>
<organism evidence="2 3">
    <name type="scientific">Cyprinus carpio carpio</name>
    <dbReference type="NCBI Taxonomy" id="630221"/>
    <lineage>
        <taxon>Eukaryota</taxon>
        <taxon>Metazoa</taxon>
        <taxon>Chordata</taxon>
        <taxon>Craniata</taxon>
        <taxon>Vertebrata</taxon>
        <taxon>Euteleostomi</taxon>
        <taxon>Actinopterygii</taxon>
        <taxon>Neopterygii</taxon>
        <taxon>Teleostei</taxon>
        <taxon>Ostariophysi</taxon>
        <taxon>Cypriniformes</taxon>
        <taxon>Cyprinidae</taxon>
        <taxon>Cyprininae</taxon>
        <taxon>Cyprinus</taxon>
    </lineage>
</organism>
<dbReference type="Ensembl" id="ENSCCRT00000183673.1">
    <property type="protein sequence ID" value="ENSCCRP00000108782.1"/>
    <property type="gene ID" value="ENSCCRG00000039692.2"/>
</dbReference>
<dbReference type="OMA" id="QRVFEQE"/>
<dbReference type="InterPro" id="IPR052852">
    <property type="entry name" value="SSU_Processome_Comp"/>
</dbReference>
<feature type="compositionally biased region" description="Basic and acidic residues" evidence="1">
    <location>
        <begin position="222"/>
        <end position="236"/>
    </location>
</feature>
<evidence type="ECO:0000313" key="2">
    <source>
        <dbReference type="Ensembl" id="ENSCCRP00000108782.1"/>
    </source>
</evidence>
<feature type="region of interest" description="Disordered" evidence="1">
    <location>
        <begin position="89"/>
        <end position="109"/>
    </location>
</feature>
<keyword evidence="3" id="KW-1185">Reference proteome</keyword>
<feature type="compositionally biased region" description="Basic residues" evidence="1">
    <location>
        <begin position="90"/>
        <end position="99"/>
    </location>
</feature>
<dbReference type="Proteomes" id="UP001108240">
    <property type="component" value="Unplaced"/>
</dbReference>
<dbReference type="Pfam" id="PF15375">
    <property type="entry name" value="FSAF1"/>
    <property type="match status" value="1"/>
</dbReference>
<dbReference type="PANTHER" id="PTHR28366:SF1">
    <property type="entry name" value="CHROMOSOME 1 OPEN READING FRAME 131"/>
    <property type="match status" value="1"/>
</dbReference>
<reference evidence="2" key="1">
    <citation type="submission" date="2025-08" db="UniProtKB">
        <authorList>
            <consortium name="Ensembl"/>
        </authorList>
    </citation>
    <scope>IDENTIFICATION</scope>
</reference>
<protein>
    <submittedName>
        <fullName evidence="2">Zgc:194224</fullName>
    </submittedName>
</protein>
<evidence type="ECO:0000256" key="1">
    <source>
        <dbReference type="SAM" id="MobiDB-lite"/>
    </source>
</evidence>
<accession>A0A9J7XM06</accession>